<sequence length="130" mass="15189">MAAQRRDLERMRLVDTMAQSTPVQCSYMYIPEVMFDASKDQTAHEIIASELPLIKDMQRRTQAKTAAETDKKADLNLALSQLQTHLIRKQIQVLDIQEKNLMRESAKLDMELQLLVRKRARLSEPTYKQW</sequence>
<name>A0AAD4NAM6_9BILA</name>
<accession>A0AAD4NAM6</accession>
<evidence type="ECO:0000313" key="1">
    <source>
        <dbReference type="EMBL" id="KAI1720577.1"/>
    </source>
</evidence>
<dbReference type="EMBL" id="JAKKPZ010000005">
    <property type="protein sequence ID" value="KAI1720577.1"/>
    <property type="molecule type" value="Genomic_DNA"/>
</dbReference>
<dbReference type="Proteomes" id="UP001201812">
    <property type="component" value="Unassembled WGS sequence"/>
</dbReference>
<reference evidence="1" key="1">
    <citation type="submission" date="2022-01" db="EMBL/GenBank/DDBJ databases">
        <title>Genome Sequence Resource for Two Populations of Ditylenchus destructor, the Migratory Endoparasitic Phytonematode.</title>
        <authorList>
            <person name="Zhang H."/>
            <person name="Lin R."/>
            <person name="Xie B."/>
        </authorList>
    </citation>
    <scope>NUCLEOTIDE SEQUENCE</scope>
    <source>
        <strain evidence="1">BazhouSP</strain>
    </source>
</reference>
<comment type="caution">
    <text evidence="1">The sequence shown here is derived from an EMBL/GenBank/DDBJ whole genome shotgun (WGS) entry which is preliminary data.</text>
</comment>
<organism evidence="1 2">
    <name type="scientific">Ditylenchus destructor</name>
    <dbReference type="NCBI Taxonomy" id="166010"/>
    <lineage>
        <taxon>Eukaryota</taxon>
        <taxon>Metazoa</taxon>
        <taxon>Ecdysozoa</taxon>
        <taxon>Nematoda</taxon>
        <taxon>Chromadorea</taxon>
        <taxon>Rhabditida</taxon>
        <taxon>Tylenchina</taxon>
        <taxon>Tylenchomorpha</taxon>
        <taxon>Sphaerularioidea</taxon>
        <taxon>Anguinidae</taxon>
        <taxon>Anguininae</taxon>
        <taxon>Ditylenchus</taxon>
    </lineage>
</organism>
<dbReference type="AlphaFoldDB" id="A0AAD4NAM6"/>
<protein>
    <submittedName>
        <fullName evidence="1">Uncharacterized protein</fullName>
    </submittedName>
</protein>
<keyword evidence="2" id="KW-1185">Reference proteome</keyword>
<proteinExistence type="predicted"/>
<evidence type="ECO:0000313" key="2">
    <source>
        <dbReference type="Proteomes" id="UP001201812"/>
    </source>
</evidence>
<gene>
    <name evidence="1" type="ORF">DdX_04815</name>
</gene>